<organism evidence="1 2">
    <name type="scientific">Pelosinus baikalensis</name>
    <dbReference type="NCBI Taxonomy" id="2892015"/>
    <lineage>
        <taxon>Bacteria</taxon>
        <taxon>Bacillati</taxon>
        <taxon>Bacillota</taxon>
        <taxon>Negativicutes</taxon>
        <taxon>Selenomonadales</taxon>
        <taxon>Sporomusaceae</taxon>
        <taxon>Pelosinus</taxon>
    </lineage>
</organism>
<name>A0ABS8HZ71_9FIRM</name>
<dbReference type="EMBL" id="JAJHJB010000043">
    <property type="protein sequence ID" value="MCC5467906.1"/>
    <property type="molecule type" value="Genomic_DNA"/>
</dbReference>
<gene>
    <name evidence="1" type="ORF">LMF89_21455</name>
</gene>
<dbReference type="RefSeq" id="WP_229536835.1">
    <property type="nucleotide sequence ID" value="NZ_JAJHJB010000043.1"/>
</dbReference>
<evidence type="ECO:0000313" key="2">
    <source>
        <dbReference type="Proteomes" id="UP001165492"/>
    </source>
</evidence>
<dbReference type="Gene3D" id="1.10.10.1150">
    <property type="entry name" value="Coenzyme PQQ synthesis protein D (PqqD)"/>
    <property type="match status" value="1"/>
</dbReference>
<accession>A0ABS8HZ71</accession>
<reference evidence="1" key="1">
    <citation type="submission" date="2021-11" db="EMBL/GenBank/DDBJ databases">
        <title>Description of a new species Pelosinus isolated from the bottom sediments of Lake Baikal.</title>
        <authorList>
            <person name="Zakharyuk A."/>
        </authorList>
    </citation>
    <scope>NUCLEOTIDE SEQUENCE</scope>
    <source>
        <strain evidence="1">Bkl1</strain>
    </source>
</reference>
<evidence type="ECO:0000313" key="1">
    <source>
        <dbReference type="EMBL" id="MCC5467906.1"/>
    </source>
</evidence>
<dbReference type="Proteomes" id="UP001165492">
    <property type="component" value="Unassembled WGS sequence"/>
</dbReference>
<dbReference type="Pfam" id="PF05402">
    <property type="entry name" value="PqqD"/>
    <property type="match status" value="1"/>
</dbReference>
<dbReference type="InterPro" id="IPR041881">
    <property type="entry name" value="PqqD_sf"/>
</dbReference>
<sequence length="110" mass="12878">MKQRNNLLLKRPIGRPHVAAEMGNESRLVVHHNHWISKLCTRFFRTPAQTYFNLDSYGSFVWFHCNGEYTVGDIARLMSEEFGTEAEPVMERLIIFLRILIGRKLISLQD</sequence>
<comment type="caution">
    <text evidence="1">The sequence shown here is derived from an EMBL/GenBank/DDBJ whole genome shotgun (WGS) entry which is preliminary data.</text>
</comment>
<keyword evidence="2" id="KW-1185">Reference proteome</keyword>
<proteinExistence type="predicted"/>
<dbReference type="InterPro" id="IPR008792">
    <property type="entry name" value="PQQD"/>
</dbReference>
<protein>
    <submittedName>
        <fullName evidence="1">PqqD family protein</fullName>
    </submittedName>
</protein>